<keyword evidence="2" id="KW-1185">Reference proteome</keyword>
<dbReference type="Proteomes" id="UP001151760">
    <property type="component" value="Unassembled WGS sequence"/>
</dbReference>
<evidence type="ECO:0000313" key="1">
    <source>
        <dbReference type="EMBL" id="GJS77459.1"/>
    </source>
</evidence>
<reference evidence="1" key="2">
    <citation type="submission" date="2022-01" db="EMBL/GenBank/DDBJ databases">
        <authorList>
            <person name="Yamashiro T."/>
            <person name="Shiraishi A."/>
            <person name="Satake H."/>
            <person name="Nakayama K."/>
        </authorList>
    </citation>
    <scope>NUCLEOTIDE SEQUENCE</scope>
</reference>
<comment type="caution">
    <text evidence="1">The sequence shown here is derived from an EMBL/GenBank/DDBJ whole genome shotgun (WGS) entry which is preliminary data.</text>
</comment>
<dbReference type="EMBL" id="BQNB010010449">
    <property type="protein sequence ID" value="GJS77459.1"/>
    <property type="molecule type" value="Genomic_DNA"/>
</dbReference>
<protein>
    <submittedName>
        <fullName evidence="1">Uncharacterized protein</fullName>
    </submittedName>
</protein>
<sequence>MEKDPTCPLLVGKGFLVTASFVIDCKKSKIAVGEGITRSVFGVREVDYGAQPTYYLKKDCIDNNVPWEWEIVRDVELNPFKDVFVFRKMVEFLGAIPINFKGNMRESEDMIDKKIYWNKPPKEEDGAWHIRIETIYPDGEKFDRVFQLISTTRKLSEKEKPSDIIDLEHFYDAYESDSESSYKTP</sequence>
<reference evidence="1" key="1">
    <citation type="journal article" date="2022" name="Int. J. Mol. Sci.">
        <title>Draft Genome of Tanacetum Coccineum: Genomic Comparison of Closely Related Tanacetum-Family Plants.</title>
        <authorList>
            <person name="Yamashiro T."/>
            <person name="Shiraishi A."/>
            <person name="Nakayama K."/>
            <person name="Satake H."/>
        </authorList>
    </citation>
    <scope>NUCLEOTIDE SEQUENCE</scope>
</reference>
<name>A0ABQ4YI38_9ASTR</name>
<gene>
    <name evidence="1" type="ORF">Tco_0727340</name>
</gene>
<organism evidence="1 2">
    <name type="scientific">Tanacetum coccineum</name>
    <dbReference type="NCBI Taxonomy" id="301880"/>
    <lineage>
        <taxon>Eukaryota</taxon>
        <taxon>Viridiplantae</taxon>
        <taxon>Streptophyta</taxon>
        <taxon>Embryophyta</taxon>
        <taxon>Tracheophyta</taxon>
        <taxon>Spermatophyta</taxon>
        <taxon>Magnoliopsida</taxon>
        <taxon>eudicotyledons</taxon>
        <taxon>Gunneridae</taxon>
        <taxon>Pentapetalae</taxon>
        <taxon>asterids</taxon>
        <taxon>campanulids</taxon>
        <taxon>Asterales</taxon>
        <taxon>Asteraceae</taxon>
        <taxon>Asteroideae</taxon>
        <taxon>Anthemideae</taxon>
        <taxon>Anthemidinae</taxon>
        <taxon>Tanacetum</taxon>
    </lineage>
</organism>
<accession>A0ABQ4YI38</accession>
<evidence type="ECO:0000313" key="2">
    <source>
        <dbReference type="Proteomes" id="UP001151760"/>
    </source>
</evidence>
<proteinExistence type="predicted"/>